<reference evidence="2 3" key="1">
    <citation type="submission" date="2019-03" db="EMBL/GenBank/DDBJ databases">
        <title>Single cell metagenomics reveals metabolic interactions within the superorganism composed of flagellate Streblomastix strix and complex community of Bacteroidetes bacteria on its surface.</title>
        <authorList>
            <person name="Treitli S.C."/>
            <person name="Kolisko M."/>
            <person name="Husnik F."/>
            <person name="Keeling P."/>
            <person name="Hampl V."/>
        </authorList>
    </citation>
    <scope>NUCLEOTIDE SEQUENCE [LARGE SCALE GENOMIC DNA]</scope>
    <source>
        <strain evidence="2">ST1C</strain>
    </source>
</reference>
<dbReference type="AlphaFoldDB" id="A0A5J4VVQ7"/>
<name>A0A5J4VVQ7_9EUKA</name>
<protein>
    <submittedName>
        <fullName evidence="2">Uncharacterized protein</fullName>
    </submittedName>
</protein>
<proteinExistence type="predicted"/>
<comment type="caution">
    <text evidence="2">The sequence shown here is derived from an EMBL/GenBank/DDBJ whole genome shotgun (WGS) entry which is preliminary data.</text>
</comment>
<evidence type="ECO:0000313" key="2">
    <source>
        <dbReference type="EMBL" id="KAA6386697.1"/>
    </source>
</evidence>
<gene>
    <name evidence="2" type="ORF">EZS28_017778</name>
</gene>
<accession>A0A5J4VVQ7</accession>
<organism evidence="2 3">
    <name type="scientific">Streblomastix strix</name>
    <dbReference type="NCBI Taxonomy" id="222440"/>
    <lineage>
        <taxon>Eukaryota</taxon>
        <taxon>Metamonada</taxon>
        <taxon>Preaxostyla</taxon>
        <taxon>Oxymonadida</taxon>
        <taxon>Streblomastigidae</taxon>
        <taxon>Streblomastix</taxon>
    </lineage>
</organism>
<evidence type="ECO:0000313" key="3">
    <source>
        <dbReference type="Proteomes" id="UP000324800"/>
    </source>
</evidence>
<dbReference type="EMBL" id="SNRW01004689">
    <property type="protein sequence ID" value="KAA6386697.1"/>
    <property type="molecule type" value="Genomic_DNA"/>
</dbReference>
<dbReference type="Proteomes" id="UP000324800">
    <property type="component" value="Unassembled WGS sequence"/>
</dbReference>
<evidence type="ECO:0000256" key="1">
    <source>
        <dbReference type="SAM" id="MobiDB-lite"/>
    </source>
</evidence>
<sequence length="116" mass="12910">MTRRTNFTSKRPPNRDSYQTPNFANLVPQNPQFHLVGLGKEVVVKNNKLKLKYKRIKALCCSQLSLMLLIAPLSSQIISCVSSFRLDMACPSSSATVLSSTLVLSTEILERTHGVM</sequence>
<feature type="region of interest" description="Disordered" evidence="1">
    <location>
        <begin position="1"/>
        <end position="21"/>
    </location>
</feature>